<dbReference type="AlphaFoldDB" id="A0A9Q8LCL6"/>
<dbReference type="RefSeq" id="XP_047758639.1">
    <property type="nucleotide sequence ID" value="XM_047902685.1"/>
</dbReference>
<evidence type="ECO:0000256" key="1">
    <source>
        <dbReference type="SAM" id="MobiDB-lite"/>
    </source>
</evidence>
<dbReference type="GeneID" id="71983415"/>
<dbReference type="KEGG" id="ffu:CLAFUR5_03537"/>
<feature type="compositionally biased region" description="Polar residues" evidence="1">
    <location>
        <begin position="158"/>
        <end position="168"/>
    </location>
</feature>
<proteinExistence type="predicted"/>
<feature type="compositionally biased region" description="Basic and acidic residues" evidence="1">
    <location>
        <begin position="200"/>
        <end position="212"/>
    </location>
</feature>
<protein>
    <submittedName>
        <fullName evidence="2">Uncharacterized protein</fullName>
    </submittedName>
</protein>
<feature type="compositionally biased region" description="Low complexity" evidence="1">
    <location>
        <begin position="105"/>
        <end position="124"/>
    </location>
</feature>
<feature type="compositionally biased region" description="Polar residues" evidence="1">
    <location>
        <begin position="125"/>
        <end position="137"/>
    </location>
</feature>
<dbReference type="Proteomes" id="UP000756132">
    <property type="component" value="Chromosome 2"/>
</dbReference>
<dbReference type="EMBL" id="CP090164">
    <property type="protein sequence ID" value="UJO14273.1"/>
    <property type="molecule type" value="Genomic_DNA"/>
</dbReference>
<feature type="compositionally biased region" description="Polar residues" evidence="1">
    <location>
        <begin position="19"/>
        <end position="28"/>
    </location>
</feature>
<reference evidence="2" key="2">
    <citation type="journal article" date="2022" name="Microb. Genom.">
        <title>A chromosome-scale genome assembly of the tomato pathogen Cladosporium fulvum reveals a compartmentalized genome architecture and the presence of a dispensable chromosome.</title>
        <authorList>
            <person name="Zaccaron A.Z."/>
            <person name="Chen L.H."/>
            <person name="Samaras A."/>
            <person name="Stergiopoulos I."/>
        </authorList>
    </citation>
    <scope>NUCLEOTIDE SEQUENCE</scope>
    <source>
        <strain evidence="2">Race5_Kim</strain>
    </source>
</reference>
<feature type="compositionally biased region" description="Low complexity" evidence="1">
    <location>
        <begin position="311"/>
        <end position="327"/>
    </location>
</feature>
<name>A0A9Q8LCL6_PASFU</name>
<feature type="compositionally biased region" description="Polar residues" evidence="1">
    <location>
        <begin position="224"/>
        <end position="244"/>
    </location>
</feature>
<feature type="compositionally biased region" description="Polar residues" evidence="1">
    <location>
        <begin position="49"/>
        <end position="74"/>
    </location>
</feature>
<feature type="region of interest" description="Disordered" evidence="1">
    <location>
        <begin position="1"/>
        <end position="341"/>
    </location>
</feature>
<evidence type="ECO:0000313" key="2">
    <source>
        <dbReference type="EMBL" id="UJO14273.1"/>
    </source>
</evidence>
<dbReference type="OrthoDB" id="5388207at2759"/>
<feature type="compositionally biased region" description="Basic and acidic residues" evidence="1">
    <location>
        <begin position="262"/>
        <end position="272"/>
    </location>
</feature>
<keyword evidence="3" id="KW-1185">Reference proteome</keyword>
<evidence type="ECO:0000313" key="3">
    <source>
        <dbReference type="Proteomes" id="UP000756132"/>
    </source>
</evidence>
<organism evidence="2 3">
    <name type="scientific">Passalora fulva</name>
    <name type="common">Tomato leaf mold</name>
    <name type="synonym">Cladosporium fulvum</name>
    <dbReference type="NCBI Taxonomy" id="5499"/>
    <lineage>
        <taxon>Eukaryota</taxon>
        <taxon>Fungi</taxon>
        <taxon>Dikarya</taxon>
        <taxon>Ascomycota</taxon>
        <taxon>Pezizomycotina</taxon>
        <taxon>Dothideomycetes</taxon>
        <taxon>Dothideomycetidae</taxon>
        <taxon>Mycosphaerellales</taxon>
        <taxon>Mycosphaerellaceae</taxon>
        <taxon>Fulvia</taxon>
    </lineage>
</organism>
<gene>
    <name evidence="2" type="ORF">CLAFUR5_03537</name>
</gene>
<sequence>MDTLKKVIMGDPKAASGQEPVSGSQGQGTADAPYDQGNQEDNADLAGKSAQSTGESQLATPNKSQSGQEPISGSQGKGTAGEPFDQGNQEDKSDLAGKAPQHTGSAELAPSSSLPPDESLQSSSNTPQQSIKPQGVSTGEIGSDTKQTPAPLTKKPTIGSSGWFTNANPFARKASVSEVAAEDNVDPKAKEPSGEQSSEGAEKTDLEGKDLPPNHPGADVPPGVSNTIVEPSSISRPQEVTSGLPNHLGEDVPPGPAAVMTDKGKGKARAIDTDDINSDASNRSEVTRDESINTETGYTRRTYSTADTGASSISSRRQSVIQQSGRIPTAGGVPLGARAAADRQHRLDSFIPENEATSSSSRLGTFEYYGSTKPIAPTQGMPEAGKGTDVGATKATAIDTPATKSVEDEKIARRASKKVKGFRKSISKAFKGREGSQ</sequence>
<feature type="compositionally biased region" description="Polar residues" evidence="1">
    <location>
        <begin position="293"/>
        <end position="310"/>
    </location>
</feature>
<accession>A0A9Q8LCL6</accession>
<reference evidence="2" key="1">
    <citation type="submission" date="2021-12" db="EMBL/GenBank/DDBJ databases">
        <authorList>
            <person name="Zaccaron A."/>
            <person name="Stergiopoulos I."/>
        </authorList>
    </citation>
    <scope>NUCLEOTIDE SEQUENCE</scope>
    <source>
        <strain evidence="2">Race5_Kim</strain>
    </source>
</reference>